<evidence type="ECO:0000256" key="1">
    <source>
        <dbReference type="SAM" id="MobiDB-lite"/>
    </source>
</evidence>
<dbReference type="EMBL" id="JANVFS010000007">
    <property type="protein sequence ID" value="KAJ4489669.1"/>
    <property type="molecule type" value="Genomic_DNA"/>
</dbReference>
<feature type="compositionally biased region" description="Polar residues" evidence="1">
    <location>
        <begin position="297"/>
        <end position="309"/>
    </location>
</feature>
<feature type="compositionally biased region" description="Polar residues" evidence="1">
    <location>
        <begin position="425"/>
        <end position="465"/>
    </location>
</feature>
<dbReference type="Proteomes" id="UP001150238">
    <property type="component" value="Unassembled WGS sequence"/>
</dbReference>
<feature type="transmembrane region" description="Helical" evidence="2">
    <location>
        <begin position="260"/>
        <end position="283"/>
    </location>
</feature>
<proteinExistence type="predicted"/>
<evidence type="ECO:0000313" key="3">
    <source>
        <dbReference type="EMBL" id="KAJ4489669.1"/>
    </source>
</evidence>
<gene>
    <name evidence="3" type="ORF">C8J55DRAFT_505659</name>
</gene>
<protein>
    <submittedName>
        <fullName evidence="3">Uncharacterized protein</fullName>
    </submittedName>
</protein>
<keyword evidence="2" id="KW-0472">Membrane</keyword>
<comment type="caution">
    <text evidence="3">The sequence shown here is derived from an EMBL/GenBank/DDBJ whole genome shotgun (WGS) entry which is preliminary data.</text>
</comment>
<keyword evidence="2" id="KW-1133">Transmembrane helix</keyword>
<feature type="region of interest" description="Disordered" evidence="1">
    <location>
        <begin position="292"/>
        <end position="314"/>
    </location>
</feature>
<organism evidence="3 4">
    <name type="scientific">Lentinula lateritia</name>
    <dbReference type="NCBI Taxonomy" id="40482"/>
    <lineage>
        <taxon>Eukaryota</taxon>
        <taxon>Fungi</taxon>
        <taxon>Dikarya</taxon>
        <taxon>Basidiomycota</taxon>
        <taxon>Agaricomycotina</taxon>
        <taxon>Agaricomycetes</taxon>
        <taxon>Agaricomycetidae</taxon>
        <taxon>Agaricales</taxon>
        <taxon>Marasmiineae</taxon>
        <taxon>Omphalotaceae</taxon>
        <taxon>Lentinula</taxon>
    </lineage>
</organism>
<dbReference type="AlphaFoldDB" id="A0A9W9DXH2"/>
<name>A0A9W9DXH2_9AGAR</name>
<accession>A0A9W9DXH2</accession>
<keyword evidence="2" id="KW-0812">Transmembrane</keyword>
<feature type="compositionally biased region" description="Basic and acidic residues" evidence="1">
    <location>
        <begin position="410"/>
        <end position="422"/>
    </location>
</feature>
<sequence>MAYTPLALIHRALVTVVISWLLLMVRADGFMQQSFSFSWDSNLAVPVPVTTQCDTLNIQWSRGTNTGPNPVAPYYLQIYTSAFVYPFIVAAGSNLNFNFAVPFGPGTLYQICMFDSQGNTGGCQAMYTVIANTSSSSLSCSNSTLSFPLGPLDVDAEVASGALSQYGWIDQCTDITVTPKNGTGPYTFTVAPSLHPPLNITSNSASAMSWTIDLTWASPFFISVADSAGNYWSYGPLHSGEGSSSCLASSSGGSISAGTIAGASVGALVVGLLVGALGSFCLFRRRKSGKTSYAGLDTSSPAGSPNVTPFDTGYRTAPLGGRLLDSTALNRSPSGTEYQVEPFVLPEHNTGPLSPSSEGRQDDPNSQSRSVYVVHHDGGRAPVTVYHEDGTEVVELPPRYIDGGSNTASRRSDARSRSDTRSEAGLSNSDTQMSTELAAQGSSRQTSDGQIPSFLQSQRNPQATPKKNGFRLQPPT</sequence>
<feature type="compositionally biased region" description="Polar residues" evidence="1">
    <location>
        <begin position="351"/>
        <end position="370"/>
    </location>
</feature>
<reference evidence="3" key="1">
    <citation type="submission" date="2022-08" db="EMBL/GenBank/DDBJ databases">
        <authorList>
            <consortium name="DOE Joint Genome Institute"/>
            <person name="Min B."/>
            <person name="Riley R."/>
            <person name="Sierra-Patev S."/>
            <person name="Naranjo-Ortiz M."/>
            <person name="Looney B."/>
            <person name="Konkel Z."/>
            <person name="Slot J.C."/>
            <person name="Sakamoto Y."/>
            <person name="Steenwyk J.L."/>
            <person name="Rokas A."/>
            <person name="Carro J."/>
            <person name="Camarero S."/>
            <person name="Ferreira P."/>
            <person name="Molpeceres G."/>
            <person name="Ruiz-Duenas F.J."/>
            <person name="Serrano A."/>
            <person name="Henrissat B."/>
            <person name="Drula E."/>
            <person name="Hughes K.W."/>
            <person name="Mata J.L."/>
            <person name="Ishikawa N.K."/>
            <person name="Vargas-Isla R."/>
            <person name="Ushijima S."/>
            <person name="Smith C.A."/>
            <person name="Ahrendt S."/>
            <person name="Andreopoulos W."/>
            <person name="He G."/>
            <person name="Labutti K."/>
            <person name="Lipzen A."/>
            <person name="Ng V."/>
            <person name="Sandor L."/>
            <person name="Barry K."/>
            <person name="Martinez A.T."/>
            <person name="Xiao Y."/>
            <person name="Gibbons J.G."/>
            <person name="Terashima K."/>
            <person name="Hibbett D.S."/>
            <person name="Grigoriev I.V."/>
        </authorList>
    </citation>
    <scope>NUCLEOTIDE SEQUENCE</scope>
    <source>
        <strain evidence="3">Sp2 HRB7682 ss15</strain>
    </source>
</reference>
<evidence type="ECO:0000256" key="2">
    <source>
        <dbReference type="SAM" id="Phobius"/>
    </source>
</evidence>
<reference evidence="3" key="2">
    <citation type="journal article" date="2023" name="Proc. Natl. Acad. Sci. U.S.A.">
        <title>A global phylogenomic analysis of the shiitake genus Lentinula.</title>
        <authorList>
            <person name="Sierra-Patev S."/>
            <person name="Min B."/>
            <person name="Naranjo-Ortiz M."/>
            <person name="Looney B."/>
            <person name="Konkel Z."/>
            <person name="Slot J.C."/>
            <person name="Sakamoto Y."/>
            <person name="Steenwyk J.L."/>
            <person name="Rokas A."/>
            <person name="Carro J."/>
            <person name="Camarero S."/>
            <person name="Ferreira P."/>
            <person name="Molpeceres G."/>
            <person name="Ruiz-Duenas F.J."/>
            <person name="Serrano A."/>
            <person name="Henrissat B."/>
            <person name="Drula E."/>
            <person name="Hughes K.W."/>
            <person name="Mata J.L."/>
            <person name="Ishikawa N.K."/>
            <person name="Vargas-Isla R."/>
            <person name="Ushijima S."/>
            <person name="Smith C.A."/>
            <person name="Donoghue J."/>
            <person name="Ahrendt S."/>
            <person name="Andreopoulos W."/>
            <person name="He G."/>
            <person name="LaButti K."/>
            <person name="Lipzen A."/>
            <person name="Ng V."/>
            <person name="Riley R."/>
            <person name="Sandor L."/>
            <person name="Barry K."/>
            <person name="Martinez A.T."/>
            <person name="Xiao Y."/>
            <person name="Gibbons J.G."/>
            <person name="Terashima K."/>
            <person name="Grigoriev I.V."/>
            <person name="Hibbett D."/>
        </authorList>
    </citation>
    <scope>NUCLEOTIDE SEQUENCE</scope>
    <source>
        <strain evidence="3">Sp2 HRB7682 ss15</strain>
    </source>
</reference>
<evidence type="ECO:0000313" key="4">
    <source>
        <dbReference type="Proteomes" id="UP001150238"/>
    </source>
</evidence>
<feature type="region of interest" description="Disordered" evidence="1">
    <location>
        <begin position="339"/>
        <end position="476"/>
    </location>
</feature>